<keyword evidence="4" id="KW-1015">Disulfide bond</keyword>
<evidence type="ECO:0000256" key="4">
    <source>
        <dbReference type="ARBA" id="ARBA00023157"/>
    </source>
</evidence>
<evidence type="ECO:0000259" key="8">
    <source>
        <dbReference type="PROSITE" id="PS50240"/>
    </source>
</evidence>
<dbReference type="PROSITE" id="PS50240">
    <property type="entry name" value="TRYPSIN_DOM"/>
    <property type="match status" value="1"/>
</dbReference>
<dbReference type="PANTHER" id="PTHR24252:SF27">
    <property type="entry name" value="TRANSMEMBRANE PROTEASE SERINE 3-LIKE"/>
    <property type="match status" value="1"/>
</dbReference>
<keyword evidence="1 6" id="KW-0645">Protease</keyword>
<dbReference type="Proteomes" id="UP000261600">
    <property type="component" value="Unplaced"/>
</dbReference>
<dbReference type="AlphaFoldDB" id="A0A3Q3QEG2"/>
<dbReference type="InterPro" id="IPR036772">
    <property type="entry name" value="SRCR-like_dom_sf"/>
</dbReference>
<dbReference type="FunFam" id="2.40.10.10:FF:000003">
    <property type="entry name" value="Transmembrane serine protease 3"/>
    <property type="match status" value="1"/>
</dbReference>
<feature type="domain" description="Peptidase S1" evidence="8">
    <location>
        <begin position="252"/>
        <end position="485"/>
    </location>
</feature>
<keyword evidence="7" id="KW-0472">Membrane</keyword>
<evidence type="ECO:0000256" key="1">
    <source>
        <dbReference type="ARBA" id="ARBA00022670"/>
    </source>
</evidence>
<dbReference type="InterPro" id="IPR009003">
    <property type="entry name" value="Peptidase_S1_PA"/>
</dbReference>
<dbReference type="PANTHER" id="PTHR24252">
    <property type="entry name" value="ACROSIN-RELATED"/>
    <property type="match status" value="1"/>
</dbReference>
<dbReference type="Pfam" id="PF15494">
    <property type="entry name" value="SRCR_2"/>
    <property type="match status" value="1"/>
</dbReference>
<dbReference type="InterPro" id="IPR001314">
    <property type="entry name" value="Peptidase_S1A"/>
</dbReference>
<dbReference type="GO" id="GO:0016020">
    <property type="term" value="C:membrane"/>
    <property type="evidence" value="ECO:0007669"/>
    <property type="project" value="InterPro"/>
</dbReference>
<dbReference type="Gene3D" id="3.10.250.10">
    <property type="entry name" value="SRCR-like domain"/>
    <property type="match status" value="1"/>
</dbReference>
<reference evidence="9" key="2">
    <citation type="submission" date="2025-09" db="UniProtKB">
        <authorList>
            <consortium name="Ensembl"/>
        </authorList>
    </citation>
    <scope>IDENTIFICATION</scope>
</reference>
<dbReference type="CDD" id="cd00190">
    <property type="entry name" value="Tryp_SPc"/>
    <property type="match status" value="1"/>
</dbReference>
<dbReference type="GO" id="GO:0006508">
    <property type="term" value="P:proteolysis"/>
    <property type="evidence" value="ECO:0007669"/>
    <property type="project" value="UniProtKB-KW"/>
</dbReference>
<keyword evidence="3 6" id="KW-0720">Serine protease</keyword>
<dbReference type="PROSITE" id="PS00134">
    <property type="entry name" value="TRYPSIN_HIS"/>
    <property type="match status" value="1"/>
</dbReference>
<sequence>MAKHDPNDTPPPYFSIAAYTQPPLPRYGEATCGVAPGLIFPTQPCYIPQHPPSYPQVAQSNVPPSRKKNKCCECNAQCFRGSGGGLLICALIAVAIWLSVRYGTRLIAVILQNDDHITEEPPVPKYETCPNTTVQCNGIRDCKLGTDETICVRFGEGSSLWVRTSKFARFLPVCYQGWDQSYADHTCAQLGFRKSFATKAIQSNESIGLTVTQRPSLPIQGLIKNSSSSCPGQEIVSLQCVDCGQQKSSSRIIGGTVAKIGRWPWQVSLHFRSTHVCGGVLIAPDFVVTAAHCFPSLLDLVVSQWKVYAGVVSQVKLPQPYLVKKILLNTNFNNNTKDADIALLKLSSPVVFDDKAQPACLPIFNQQFNEGTTCWTTGFGTTVAGTYTASNDLMEVNVNIIDTQECNKPHIYGGAVTKSMLCAGDLKGGKDSCQGDSGGPLVCMQDNRWYLVGITSWGDGCGEKNKPGVYTKITSVLPWIASSMQVGVDEAKK</sequence>
<protein>
    <recommendedName>
        <fullName evidence="8">Peptidase S1 domain-containing protein</fullName>
    </recommendedName>
</protein>
<evidence type="ECO:0000256" key="7">
    <source>
        <dbReference type="SAM" id="Phobius"/>
    </source>
</evidence>
<dbReference type="SUPFAM" id="SSF50494">
    <property type="entry name" value="Trypsin-like serine proteases"/>
    <property type="match status" value="1"/>
</dbReference>
<dbReference type="PRINTS" id="PR00722">
    <property type="entry name" value="CHYMOTRYPSIN"/>
</dbReference>
<feature type="transmembrane region" description="Helical" evidence="7">
    <location>
        <begin position="79"/>
        <end position="100"/>
    </location>
</feature>
<reference evidence="9" key="1">
    <citation type="submission" date="2025-08" db="UniProtKB">
        <authorList>
            <consortium name="Ensembl"/>
        </authorList>
    </citation>
    <scope>IDENTIFICATION</scope>
</reference>
<dbReference type="InterPro" id="IPR043504">
    <property type="entry name" value="Peptidase_S1_PA_chymotrypsin"/>
</dbReference>
<dbReference type="InterPro" id="IPR001254">
    <property type="entry name" value="Trypsin_dom"/>
</dbReference>
<evidence type="ECO:0000256" key="2">
    <source>
        <dbReference type="ARBA" id="ARBA00022801"/>
    </source>
</evidence>
<keyword evidence="2 6" id="KW-0378">Hydrolase</keyword>
<proteinExistence type="predicted"/>
<name>A0A3Q3QEG2_MONAL</name>
<evidence type="ECO:0000313" key="9">
    <source>
        <dbReference type="Ensembl" id="ENSMALP00000010926.1"/>
    </source>
</evidence>
<dbReference type="Gene3D" id="2.40.10.10">
    <property type="entry name" value="Trypsin-like serine proteases"/>
    <property type="match status" value="1"/>
</dbReference>
<dbReference type="Pfam" id="PF00089">
    <property type="entry name" value="Trypsin"/>
    <property type="match status" value="1"/>
</dbReference>
<dbReference type="InterPro" id="IPR033116">
    <property type="entry name" value="TRYPSIN_SER"/>
</dbReference>
<organism evidence="9 10">
    <name type="scientific">Monopterus albus</name>
    <name type="common">Swamp eel</name>
    <dbReference type="NCBI Taxonomy" id="43700"/>
    <lineage>
        <taxon>Eukaryota</taxon>
        <taxon>Metazoa</taxon>
        <taxon>Chordata</taxon>
        <taxon>Craniata</taxon>
        <taxon>Vertebrata</taxon>
        <taxon>Euteleostomi</taxon>
        <taxon>Actinopterygii</taxon>
        <taxon>Neopterygii</taxon>
        <taxon>Teleostei</taxon>
        <taxon>Neoteleostei</taxon>
        <taxon>Acanthomorphata</taxon>
        <taxon>Anabantaria</taxon>
        <taxon>Synbranchiformes</taxon>
        <taxon>Synbranchidae</taxon>
        <taxon>Monopterus</taxon>
    </lineage>
</organism>
<dbReference type="PROSITE" id="PS00135">
    <property type="entry name" value="TRYPSIN_SER"/>
    <property type="match status" value="1"/>
</dbReference>
<evidence type="ECO:0000256" key="3">
    <source>
        <dbReference type="ARBA" id="ARBA00022825"/>
    </source>
</evidence>
<dbReference type="SMART" id="SM00020">
    <property type="entry name" value="Tryp_SPc"/>
    <property type="match status" value="1"/>
</dbReference>
<dbReference type="SUPFAM" id="SSF56487">
    <property type="entry name" value="SRCR-like"/>
    <property type="match status" value="1"/>
</dbReference>
<evidence type="ECO:0000256" key="6">
    <source>
        <dbReference type="RuleBase" id="RU363034"/>
    </source>
</evidence>
<evidence type="ECO:0000256" key="5">
    <source>
        <dbReference type="ARBA" id="ARBA00023180"/>
    </source>
</evidence>
<dbReference type="STRING" id="43700.ENSMALP00000010926"/>
<keyword evidence="10" id="KW-1185">Reference proteome</keyword>
<dbReference type="InterPro" id="IPR001190">
    <property type="entry name" value="SRCR"/>
</dbReference>
<dbReference type="Ensembl" id="ENSMALT00000011157.1">
    <property type="protein sequence ID" value="ENSMALP00000010926.1"/>
    <property type="gene ID" value="ENSMALG00000007772.1"/>
</dbReference>
<keyword evidence="7" id="KW-1133">Transmembrane helix</keyword>
<dbReference type="GO" id="GO:0004252">
    <property type="term" value="F:serine-type endopeptidase activity"/>
    <property type="evidence" value="ECO:0007669"/>
    <property type="project" value="InterPro"/>
</dbReference>
<keyword evidence="5" id="KW-0325">Glycoprotein</keyword>
<accession>A0A3Q3QEG2</accession>
<dbReference type="InterPro" id="IPR018114">
    <property type="entry name" value="TRYPSIN_HIS"/>
</dbReference>
<evidence type="ECO:0000313" key="10">
    <source>
        <dbReference type="Proteomes" id="UP000261600"/>
    </source>
</evidence>
<keyword evidence="7" id="KW-0812">Transmembrane</keyword>